<reference evidence="1 2" key="1">
    <citation type="submission" date="2015-01" db="EMBL/GenBank/DDBJ databases">
        <title>Evolution of Trichinella species and genotypes.</title>
        <authorList>
            <person name="Korhonen P.K."/>
            <person name="Edoardo P."/>
            <person name="Giuseppe L.R."/>
            <person name="Gasser R.B."/>
        </authorList>
    </citation>
    <scope>NUCLEOTIDE SEQUENCE [LARGE SCALE GENOMIC DNA]</scope>
    <source>
        <strain evidence="1">ISS470</strain>
    </source>
</reference>
<evidence type="ECO:0000313" key="1">
    <source>
        <dbReference type="EMBL" id="KRY86722.1"/>
    </source>
</evidence>
<proteinExistence type="predicted"/>
<comment type="caution">
    <text evidence="1">The sequence shown here is derived from an EMBL/GenBank/DDBJ whole genome shotgun (WGS) entry which is preliminary data.</text>
</comment>
<gene>
    <name evidence="1" type="ORF">T4D_6938</name>
</gene>
<name>A0A0V1FL53_TRIPS</name>
<feature type="non-terminal residue" evidence="1">
    <location>
        <position position="47"/>
    </location>
</feature>
<dbReference type="OrthoDB" id="10428165at2759"/>
<evidence type="ECO:0000313" key="2">
    <source>
        <dbReference type="Proteomes" id="UP000054995"/>
    </source>
</evidence>
<protein>
    <submittedName>
        <fullName evidence="1">Uncharacterized protein</fullName>
    </submittedName>
</protein>
<keyword evidence="2" id="KW-1185">Reference proteome</keyword>
<dbReference type="Proteomes" id="UP000054995">
    <property type="component" value="Unassembled WGS sequence"/>
</dbReference>
<sequence length="47" mass="5482">LIYRFVSSPSSPTFFSTACQKELKNKIKKLKVLLFFPVNLHPWVLKS</sequence>
<dbReference type="EMBL" id="JYDT01000067">
    <property type="protein sequence ID" value="KRY86722.1"/>
    <property type="molecule type" value="Genomic_DNA"/>
</dbReference>
<dbReference type="AlphaFoldDB" id="A0A0V1FL53"/>
<organism evidence="1 2">
    <name type="scientific">Trichinella pseudospiralis</name>
    <name type="common">Parasitic roundworm</name>
    <dbReference type="NCBI Taxonomy" id="6337"/>
    <lineage>
        <taxon>Eukaryota</taxon>
        <taxon>Metazoa</taxon>
        <taxon>Ecdysozoa</taxon>
        <taxon>Nematoda</taxon>
        <taxon>Enoplea</taxon>
        <taxon>Dorylaimia</taxon>
        <taxon>Trichinellida</taxon>
        <taxon>Trichinellidae</taxon>
        <taxon>Trichinella</taxon>
    </lineage>
</organism>
<feature type="non-terminal residue" evidence="1">
    <location>
        <position position="1"/>
    </location>
</feature>
<accession>A0A0V1FL53</accession>